<dbReference type="InterPro" id="IPR029045">
    <property type="entry name" value="ClpP/crotonase-like_dom_sf"/>
</dbReference>
<dbReference type="GO" id="GO:0016836">
    <property type="term" value="F:hydro-lyase activity"/>
    <property type="evidence" value="ECO:0007669"/>
    <property type="project" value="UniProtKB-ARBA"/>
</dbReference>
<dbReference type="PANTHER" id="PTHR11941">
    <property type="entry name" value="ENOYL-COA HYDRATASE-RELATED"/>
    <property type="match status" value="1"/>
</dbReference>
<dbReference type="FunFam" id="3.90.226.10:FF:000009">
    <property type="entry name" value="Carnitinyl-CoA dehydratase"/>
    <property type="match status" value="1"/>
</dbReference>
<organism evidence="4 5">
    <name type="scientific">Desulfosarcina ovata subsp. sediminis</name>
    <dbReference type="NCBI Taxonomy" id="885957"/>
    <lineage>
        <taxon>Bacteria</taxon>
        <taxon>Pseudomonadati</taxon>
        <taxon>Thermodesulfobacteriota</taxon>
        <taxon>Desulfobacteria</taxon>
        <taxon>Desulfobacterales</taxon>
        <taxon>Desulfosarcinaceae</taxon>
        <taxon>Desulfosarcina</taxon>
    </lineage>
</organism>
<dbReference type="GO" id="GO:0006635">
    <property type="term" value="P:fatty acid beta-oxidation"/>
    <property type="evidence" value="ECO:0007669"/>
    <property type="project" value="TreeGrafter"/>
</dbReference>
<dbReference type="FunFam" id="1.10.12.10:FF:000001">
    <property type="entry name" value="Probable enoyl-CoA hydratase, mitochondrial"/>
    <property type="match status" value="1"/>
</dbReference>
<dbReference type="Gene3D" id="3.90.226.10">
    <property type="entry name" value="2-enoyl-CoA Hydratase, Chain A, domain 1"/>
    <property type="match status" value="1"/>
</dbReference>
<evidence type="ECO:0000256" key="2">
    <source>
        <dbReference type="ARBA" id="ARBA00023239"/>
    </source>
</evidence>
<dbReference type="AlphaFoldDB" id="A0A5K7ZL43"/>
<name>A0A5K7ZL43_9BACT</name>
<dbReference type="SUPFAM" id="SSF52096">
    <property type="entry name" value="ClpP/crotonase"/>
    <property type="match status" value="1"/>
</dbReference>
<accession>A0A5K7ZL43</accession>
<reference evidence="4 5" key="1">
    <citation type="submission" date="2019-11" db="EMBL/GenBank/DDBJ databases">
        <title>Comparative genomics of hydrocarbon-degrading Desulfosarcina strains.</title>
        <authorList>
            <person name="Watanabe M."/>
            <person name="Kojima H."/>
            <person name="Fukui M."/>
        </authorList>
    </citation>
    <scope>NUCLEOTIDE SEQUENCE [LARGE SCALE GENOMIC DNA]</scope>
    <source>
        <strain evidence="4 5">28bB2T</strain>
    </source>
</reference>
<protein>
    <submittedName>
        <fullName evidence="4">Enoyl-CoA hydratase</fullName>
    </submittedName>
</protein>
<dbReference type="PANTHER" id="PTHR11941:SF54">
    <property type="entry name" value="ENOYL-COA HYDRATASE, MITOCHONDRIAL"/>
    <property type="match status" value="1"/>
</dbReference>
<dbReference type="Proteomes" id="UP000425960">
    <property type="component" value="Chromosome"/>
</dbReference>
<dbReference type="RefSeq" id="WP_155321785.1">
    <property type="nucleotide sequence ID" value="NZ_AP021876.1"/>
</dbReference>
<dbReference type="CDD" id="cd06558">
    <property type="entry name" value="crotonase-like"/>
    <property type="match status" value="1"/>
</dbReference>
<dbReference type="Gene3D" id="1.10.12.10">
    <property type="entry name" value="Lyase 2-enoyl-coa Hydratase, Chain A, domain 2"/>
    <property type="match status" value="1"/>
</dbReference>
<evidence type="ECO:0000256" key="1">
    <source>
        <dbReference type="ARBA" id="ARBA00005254"/>
    </source>
</evidence>
<comment type="similarity">
    <text evidence="1 3">Belongs to the enoyl-CoA hydratase/isomerase family.</text>
</comment>
<dbReference type="EMBL" id="AP021876">
    <property type="protein sequence ID" value="BBO80975.1"/>
    <property type="molecule type" value="Genomic_DNA"/>
</dbReference>
<keyword evidence="2" id="KW-0456">Lyase</keyword>
<dbReference type="InterPro" id="IPR001753">
    <property type="entry name" value="Enoyl-CoA_hydra/iso"/>
</dbReference>
<evidence type="ECO:0000313" key="4">
    <source>
        <dbReference type="EMBL" id="BBO80975.1"/>
    </source>
</evidence>
<evidence type="ECO:0000313" key="5">
    <source>
        <dbReference type="Proteomes" id="UP000425960"/>
    </source>
</evidence>
<proteinExistence type="inferred from homology"/>
<dbReference type="InterPro" id="IPR018376">
    <property type="entry name" value="Enoyl-CoA_hyd/isom_CS"/>
</dbReference>
<sequence>METDTILFETQPPIATIILNRPDCLNALNAAIIDGIDQALRRIAADDAIRAVILTGTPKAFAAGADIGEIAAFASPKAVRSFVDHIQKVFGRLADFTKPTIAAVSGFAFGGGCELALCCDIRIAADNARFGLPEIKLGILPGAGGTQRLPRLVGMGNAKRMIYTGDSVDAEAALGMGLVSEVVPGNRLMDAARELATTLAERPAFSLSTIKRLMSDGASMPLDQALAHERLCFETLFATRDQKEGVGAFMEKRTPRFTHC</sequence>
<dbReference type="KEGG" id="dov:DSCO28_15410"/>
<evidence type="ECO:0000256" key="3">
    <source>
        <dbReference type="RuleBase" id="RU003707"/>
    </source>
</evidence>
<gene>
    <name evidence="4" type="ORF">DSCO28_15410</name>
</gene>
<dbReference type="InterPro" id="IPR014748">
    <property type="entry name" value="Enoyl-CoA_hydra_C"/>
</dbReference>
<dbReference type="Pfam" id="PF00378">
    <property type="entry name" value="ECH_1"/>
    <property type="match status" value="1"/>
</dbReference>
<dbReference type="PROSITE" id="PS00166">
    <property type="entry name" value="ENOYL_COA_HYDRATASE"/>
    <property type="match status" value="1"/>
</dbReference>